<dbReference type="PROSITE" id="PS51257">
    <property type="entry name" value="PROKAR_LIPOPROTEIN"/>
    <property type="match status" value="1"/>
</dbReference>
<keyword evidence="2" id="KW-0449">Lipoprotein</keyword>
<proteinExistence type="predicted"/>
<name>A0A0A8UTB7_LEGHA</name>
<dbReference type="KEGG" id="lha:LHA_1287"/>
<feature type="chain" id="PRO_5009754317" evidence="1">
    <location>
        <begin position="21"/>
        <end position="114"/>
    </location>
</feature>
<protein>
    <submittedName>
        <fullName evidence="2">Putative lipoprotein</fullName>
    </submittedName>
</protein>
<dbReference type="PATRIC" id="fig|449.7.peg.3295"/>
<dbReference type="OrthoDB" id="5639182at2"/>
<dbReference type="STRING" id="449.LHA_1287"/>
<keyword evidence="1" id="KW-0732">Signal</keyword>
<reference evidence="3" key="1">
    <citation type="submission" date="2014-09" db="EMBL/GenBank/DDBJ databases">
        <authorList>
            <person name="Gomez-Valero L."/>
        </authorList>
    </citation>
    <scope>NUCLEOTIDE SEQUENCE [LARGE SCALE GENOMIC DNA]</scope>
    <source>
        <strain evidence="3">ATCC35250</strain>
    </source>
</reference>
<evidence type="ECO:0000313" key="2">
    <source>
        <dbReference type="EMBL" id="CEK10337.1"/>
    </source>
</evidence>
<dbReference type="AlphaFoldDB" id="A0A0A8UTB7"/>
<dbReference type="RefSeq" id="WP_045105730.1">
    <property type="nucleotide sequence ID" value="NZ_LN681225.1"/>
</dbReference>
<evidence type="ECO:0000256" key="1">
    <source>
        <dbReference type="SAM" id="SignalP"/>
    </source>
</evidence>
<dbReference type="EMBL" id="LN681225">
    <property type="protein sequence ID" value="CEK10337.1"/>
    <property type="molecule type" value="Genomic_DNA"/>
</dbReference>
<accession>A0A0A8UTB7</accession>
<sequence length="114" mass="12746">MMRVFLAAILSGCFAVSAFAGCPNALPTNDVNFCPSFERAAVCYCTSSGLPRAMCEDMNTLYARMISYFGSLRKACEHQRYTTTEDCMDNWNCYLHGGVDSRRRFCSSTKKACQ</sequence>
<feature type="signal peptide" evidence="1">
    <location>
        <begin position="1"/>
        <end position="20"/>
    </location>
</feature>
<keyword evidence="3" id="KW-1185">Reference proteome</keyword>
<organism evidence="2 3">
    <name type="scientific">Legionella hackeliae</name>
    <dbReference type="NCBI Taxonomy" id="449"/>
    <lineage>
        <taxon>Bacteria</taxon>
        <taxon>Pseudomonadati</taxon>
        <taxon>Pseudomonadota</taxon>
        <taxon>Gammaproteobacteria</taxon>
        <taxon>Legionellales</taxon>
        <taxon>Legionellaceae</taxon>
        <taxon>Legionella</taxon>
    </lineage>
</organism>
<dbReference type="Proteomes" id="UP000032803">
    <property type="component" value="Chromosome I"/>
</dbReference>
<gene>
    <name evidence="2" type="ORF">LHA_1287</name>
</gene>
<evidence type="ECO:0000313" key="3">
    <source>
        <dbReference type="Proteomes" id="UP000032803"/>
    </source>
</evidence>
<dbReference type="HOGENOM" id="CLU_2142762_0_0_6"/>